<dbReference type="PANTHER" id="PTHR42732">
    <property type="entry name" value="BETA-GALACTOSIDASE"/>
    <property type="match status" value="1"/>
</dbReference>
<comment type="caution">
    <text evidence="8">The sequence shown here is derived from an EMBL/GenBank/DDBJ whole genome shotgun (WGS) entry which is preliminary data.</text>
</comment>
<evidence type="ECO:0000259" key="5">
    <source>
        <dbReference type="Pfam" id="PF00703"/>
    </source>
</evidence>
<dbReference type="EMBL" id="JSVC01000005">
    <property type="protein sequence ID" value="KIC95525.1"/>
    <property type="molecule type" value="Genomic_DNA"/>
</dbReference>
<gene>
    <name evidence="8" type="ORF">OI18_04435</name>
</gene>
<comment type="similarity">
    <text evidence="1">Belongs to the glycosyl hydrolase 2 family.</text>
</comment>
<evidence type="ECO:0000256" key="3">
    <source>
        <dbReference type="ARBA" id="ARBA00023295"/>
    </source>
</evidence>
<dbReference type="GO" id="GO:0005975">
    <property type="term" value="P:carbohydrate metabolic process"/>
    <property type="evidence" value="ECO:0007669"/>
    <property type="project" value="InterPro"/>
</dbReference>
<evidence type="ECO:0000256" key="4">
    <source>
        <dbReference type="SAM" id="SignalP"/>
    </source>
</evidence>
<name>A0A0C1IMU7_9BACT</name>
<feature type="domain" description="Glycoside hydrolase family 2 immunoglobulin-like beta-sandwich" evidence="5">
    <location>
        <begin position="196"/>
        <end position="304"/>
    </location>
</feature>
<evidence type="ECO:0000256" key="2">
    <source>
        <dbReference type="ARBA" id="ARBA00022801"/>
    </source>
</evidence>
<dbReference type="Proteomes" id="UP000031408">
    <property type="component" value="Unassembled WGS sequence"/>
</dbReference>
<proteinExistence type="inferred from homology"/>
<feature type="domain" description="Glycoside hydrolase family 2 catalytic" evidence="6">
    <location>
        <begin position="306"/>
        <end position="515"/>
    </location>
</feature>
<dbReference type="AlphaFoldDB" id="A0A0C1IMU7"/>
<dbReference type="InterPro" id="IPR051913">
    <property type="entry name" value="GH2_Domain-Containing"/>
</dbReference>
<dbReference type="InterPro" id="IPR013783">
    <property type="entry name" value="Ig-like_fold"/>
</dbReference>
<dbReference type="InterPro" id="IPR008979">
    <property type="entry name" value="Galactose-bd-like_sf"/>
</dbReference>
<dbReference type="InterPro" id="IPR017853">
    <property type="entry name" value="GH"/>
</dbReference>
<sequence>MELVKKIFVLFFLVAIFGNSAASQHHDPKAKVDLGGNWTFALDPVRVGETQGWYEPGFNSSSFDKVKVPHCFSTDPRYYLYTGSAWYFREFTGSVSGNEHSFLRFDAVFYKAKVWVNGQLAGSHEGGYTPFELDITHLLKSRNTLAIQVDNSWDTTTIPGAKTNVSSASINSQQVYPWINYGGIIRPVYIIKRPAVFVNNVKITADPDLEKGSAVIRIIADVRNSSAETSSRAITAAVFDGDKKINLSWKQVNITVEAGAAKTAAFVGTMAKADVRLWNQDQPHLYKVSVTCGDQTVHYNFGIRKVEVNGVHVLLNGEPLKMGGCNRPLDYPGSGSMETDEVLQTDMQLIKGGSMELSRINHHAASEEMLDWADKNGLLIITEPGNWQLTPKQMSDTMMRRKFQQQMREMTERDWNHPSVIAYSVGNEFPSQTEEGRAWVRDMKDFVKSLDDSRLVTFASMIVFRDFIKAPEEEASQYVDFVSANIYGDHLLHLERIHKLYPGKPIYVSEFGWRTDGVKNEEERVARLKKAMQDFRKCDYLIGASVWTFNDYLSRFPGTNPNGYRPWGLVSPQREKRGMYLAWQEEFAPAVVELIGRTTGRATIKVTARKDFPSYTLRGYKLKCSDQLLPLNTLTPGQSQELTIEITGGMQVQLIKPGGFVILEKKL</sequence>
<dbReference type="InterPro" id="IPR006103">
    <property type="entry name" value="Glyco_hydro_2_cat"/>
</dbReference>
<dbReference type="PRINTS" id="PR00132">
    <property type="entry name" value="GLHYDRLASE2"/>
</dbReference>
<keyword evidence="3" id="KW-0326">Glycosidase</keyword>
<dbReference type="InterPro" id="IPR036156">
    <property type="entry name" value="Beta-gal/glucu_dom_sf"/>
</dbReference>
<dbReference type="InterPro" id="IPR006104">
    <property type="entry name" value="Glyco_hydro_2_N"/>
</dbReference>
<dbReference type="InterPro" id="IPR006102">
    <property type="entry name" value="Ig-like_GH2"/>
</dbReference>
<evidence type="ECO:0000313" key="9">
    <source>
        <dbReference type="Proteomes" id="UP000031408"/>
    </source>
</evidence>
<evidence type="ECO:0000259" key="6">
    <source>
        <dbReference type="Pfam" id="PF02836"/>
    </source>
</evidence>
<dbReference type="Pfam" id="PF02837">
    <property type="entry name" value="Glyco_hydro_2_N"/>
    <property type="match status" value="1"/>
</dbReference>
<dbReference type="SUPFAM" id="SSF49785">
    <property type="entry name" value="Galactose-binding domain-like"/>
    <property type="match status" value="1"/>
</dbReference>
<protein>
    <submittedName>
        <fullName evidence="8">Beta-galactosidase</fullName>
    </submittedName>
</protein>
<dbReference type="Gene3D" id="2.60.40.10">
    <property type="entry name" value="Immunoglobulins"/>
    <property type="match status" value="1"/>
</dbReference>
<accession>A0A0C1IMU7</accession>
<dbReference type="Pfam" id="PF02836">
    <property type="entry name" value="Glyco_hydro_2_C"/>
    <property type="match status" value="1"/>
</dbReference>
<feature type="chain" id="PRO_5002151750" evidence="4">
    <location>
        <begin position="22"/>
        <end position="667"/>
    </location>
</feature>
<reference evidence="8 9" key="1">
    <citation type="submission" date="2014-11" db="EMBL/GenBank/DDBJ databases">
        <title>Genome sequence of Flavihumibacter solisilvae 3-3.</title>
        <authorList>
            <person name="Zhou G."/>
            <person name="Li M."/>
            <person name="Wang G."/>
        </authorList>
    </citation>
    <scope>NUCLEOTIDE SEQUENCE [LARGE SCALE GENOMIC DNA]</scope>
    <source>
        <strain evidence="8 9">3-3</strain>
    </source>
</reference>
<evidence type="ECO:0000259" key="7">
    <source>
        <dbReference type="Pfam" id="PF02837"/>
    </source>
</evidence>
<dbReference type="Gene3D" id="2.60.120.260">
    <property type="entry name" value="Galactose-binding domain-like"/>
    <property type="match status" value="1"/>
</dbReference>
<dbReference type="SUPFAM" id="SSF49303">
    <property type="entry name" value="beta-Galactosidase/glucuronidase domain"/>
    <property type="match status" value="1"/>
</dbReference>
<keyword evidence="2" id="KW-0378">Hydrolase</keyword>
<dbReference type="Gene3D" id="3.20.20.80">
    <property type="entry name" value="Glycosidases"/>
    <property type="match status" value="1"/>
</dbReference>
<feature type="domain" description="Glycosyl hydrolases family 2 sugar binding" evidence="7">
    <location>
        <begin position="34"/>
        <end position="194"/>
    </location>
</feature>
<evidence type="ECO:0000313" key="8">
    <source>
        <dbReference type="EMBL" id="KIC95525.1"/>
    </source>
</evidence>
<keyword evidence="4" id="KW-0732">Signal</keyword>
<organism evidence="8 9">
    <name type="scientific">Flavihumibacter solisilvae</name>
    <dbReference type="NCBI Taxonomy" id="1349421"/>
    <lineage>
        <taxon>Bacteria</taxon>
        <taxon>Pseudomonadati</taxon>
        <taxon>Bacteroidota</taxon>
        <taxon>Chitinophagia</taxon>
        <taxon>Chitinophagales</taxon>
        <taxon>Chitinophagaceae</taxon>
        <taxon>Flavihumibacter</taxon>
    </lineage>
</organism>
<dbReference type="SUPFAM" id="SSF51445">
    <property type="entry name" value="(Trans)glycosidases"/>
    <property type="match status" value="1"/>
</dbReference>
<dbReference type="InterPro" id="IPR006101">
    <property type="entry name" value="Glyco_hydro_2"/>
</dbReference>
<dbReference type="PANTHER" id="PTHR42732:SF1">
    <property type="entry name" value="BETA-MANNOSIDASE"/>
    <property type="match status" value="1"/>
</dbReference>
<dbReference type="GO" id="GO:0004553">
    <property type="term" value="F:hydrolase activity, hydrolyzing O-glycosyl compounds"/>
    <property type="evidence" value="ECO:0007669"/>
    <property type="project" value="InterPro"/>
</dbReference>
<dbReference type="Pfam" id="PF00703">
    <property type="entry name" value="Glyco_hydro_2"/>
    <property type="match status" value="1"/>
</dbReference>
<feature type="signal peptide" evidence="4">
    <location>
        <begin position="1"/>
        <end position="21"/>
    </location>
</feature>
<keyword evidence="9" id="KW-1185">Reference proteome</keyword>
<dbReference type="STRING" id="1349421.OI18_04435"/>
<evidence type="ECO:0000256" key="1">
    <source>
        <dbReference type="ARBA" id="ARBA00007401"/>
    </source>
</evidence>